<name>A0A179BVM1_RHILE</name>
<dbReference type="Pfam" id="PF00589">
    <property type="entry name" value="Phage_integrase"/>
    <property type="match status" value="1"/>
</dbReference>
<gene>
    <name evidence="4" type="ORF">A4U53_18200</name>
</gene>
<dbReference type="InterPro" id="IPR050090">
    <property type="entry name" value="Tyrosine_recombinase_XerCD"/>
</dbReference>
<organism evidence="4">
    <name type="scientific">Rhizobium leguminosarum</name>
    <dbReference type="NCBI Taxonomy" id="384"/>
    <lineage>
        <taxon>Bacteria</taxon>
        <taxon>Pseudomonadati</taxon>
        <taxon>Pseudomonadota</taxon>
        <taxon>Alphaproteobacteria</taxon>
        <taxon>Hyphomicrobiales</taxon>
        <taxon>Rhizobiaceae</taxon>
        <taxon>Rhizobium/Agrobacterium group</taxon>
        <taxon>Rhizobium</taxon>
    </lineage>
</organism>
<protein>
    <submittedName>
        <fullName evidence="4">Integrase</fullName>
    </submittedName>
</protein>
<reference evidence="4" key="1">
    <citation type="submission" date="2016-04" db="EMBL/GenBank/DDBJ databases">
        <title>Fast-growing isolate from the root nodules of Vavilovia formosa.</title>
        <authorList>
            <person name="Kimeklis A."/>
            <person name="Safronova V."/>
            <person name="Belimov A."/>
            <person name="Andronov E."/>
        </authorList>
    </citation>
    <scope>NUCLEOTIDE SEQUENCE [LARGE SCALE GENOMIC DNA]</scope>
    <source>
        <strain evidence="4">Vaf-46</strain>
    </source>
</reference>
<keyword evidence="1" id="KW-0229">DNA integration</keyword>
<sequence>MPLKLYKRGDVWWISGSHLKQSVRRTTGTSEKEVAEAILAKTIASITSDKVFGPKATRTFGEAIKSYMKAGGETKYLGIQYGKPPSGLFARFEKKPLKDIQQNDLDEAARALYPTALPETRNRQCYTPFIAVWNHAVKNGWADMRLWSRPKKPKGTNVVRIAKRRAGTFPVDYEHAAKFIAAMSPGPAMLMTTLFYTGMRPIEIFALEAQEVNVAGRWITLTKTKTGEPRGIPIHEFLVPIFESLLKRNSLAEDPRLFRTPKGEPYGTIVTDIEGKGGGGLKTAIVGARKRSGIKDIAPYTGRHSCSTGLVVAGVHPHIKDQILGHAADDMSRHYTNVPQAPLIEAINKLPVPELWARLPWLDDPLAWSGKFAEGMGKRTDLDRKRREG</sequence>
<dbReference type="GO" id="GO:0003677">
    <property type="term" value="F:DNA binding"/>
    <property type="evidence" value="ECO:0007669"/>
    <property type="project" value="InterPro"/>
</dbReference>
<dbReference type="Gene3D" id="1.10.443.10">
    <property type="entry name" value="Intergrase catalytic core"/>
    <property type="match status" value="1"/>
</dbReference>
<proteinExistence type="predicted"/>
<dbReference type="EMBL" id="LWBS01000121">
    <property type="protein sequence ID" value="OAP95154.1"/>
    <property type="molecule type" value="Genomic_DNA"/>
</dbReference>
<dbReference type="AlphaFoldDB" id="A0A179BVM1"/>
<accession>A0A179BVM1</accession>
<dbReference type="InterPro" id="IPR002104">
    <property type="entry name" value="Integrase_catalytic"/>
</dbReference>
<dbReference type="InterPro" id="IPR013762">
    <property type="entry name" value="Integrase-like_cat_sf"/>
</dbReference>
<dbReference type="InterPro" id="IPR011010">
    <property type="entry name" value="DNA_brk_join_enz"/>
</dbReference>
<dbReference type="GO" id="GO:0006310">
    <property type="term" value="P:DNA recombination"/>
    <property type="evidence" value="ECO:0007669"/>
    <property type="project" value="UniProtKB-KW"/>
</dbReference>
<feature type="domain" description="Tyr recombinase" evidence="3">
    <location>
        <begin position="164"/>
        <end position="348"/>
    </location>
</feature>
<dbReference type="GO" id="GO:0015074">
    <property type="term" value="P:DNA integration"/>
    <property type="evidence" value="ECO:0007669"/>
    <property type="project" value="UniProtKB-KW"/>
</dbReference>
<evidence type="ECO:0000256" key="2">
    <source>
        <dbReference type="ARBA" id="ARBA00023172"/>
    </source>
</evidence>
<dbReference type="SUPFAM" id="SSF56349">
    <property type="entry name" value="DNA breaking-rejoining enzymes"/>
    <property type="match status" value="1"/>
</dbReference>
<dbReference type="PANTHER" id="PTHR30349:SF64">
    <property type="entry name" value="PROPHAGE INTEGRASE INTD-RELATED"/>
    <property type="match status" value="1"/>
</dbReference>
<evidence type="ECO:0000259" key="3">
    <source>
        <dbReference type="PROSITE" id="PS51898"/>
    </source>
</evidence>
<evidence type="ECO:0000256" key="1">
    <source>
        <dbReference type="ARBA" id="ARBA00022908"/>
    </source>
</evidence>
<comment type="caution">
    <text evidence="4">The sequence shown here is derived from an EMBL/GenBank/DDBJ whole genome shotgun (WGS) entry which is preliminary data.</text>
</comment>
<keyword evidence="2" id="KW-0233">DNA recombination</keyword>
<dbReference type="PANTHER" id="PTHR30349">
    <property type="entry name" value="PHAGE INTEGRASE-RELATED"/>
    <property type="match status" value="1"/>
</dbReference>
<dbReference type="PROSITE" id="PS51898">
    <property type="entry name" value="TYR_RECOMBINASE"/>
    <property type="match status" value="1"/>
</dbReference>
<evidence type="ECO:0000313" key="4">
    <source>
        <dbReference type="EMBL" id="OAP95154.1"/>
    </source>
</evidence>